<comment type="cofactor">
    <cofactor evidence="1 8">
        <name>Mn(2+)</name>
        <dbReference type="ChEBI" id="CHEBI:29035"/>
    </cofactor>
</comment>
<evidence type="ECO:0000256" key="3">
    <source>
        <dbReference type="ARBA" id="ARBA00012782"/>
    </source>
</evidence>
<protein>
    <recommendedName>
        <fullName evidence="7 8">Adenine deaminase</fullName>
        <shortName evidence="8">Adenase</shortName>
        <shortName evidence="8">Adenine aminase</shortName>
        <ecNumber evidence="3 8">3.5.4.2</ecNumber>
    </recommendedName>
</protein>
<accession>A0A2A2IDF6</accession>
<evidence type="ECO:0000256" key="2">
    <source>
        <dbReference type="ARBA" id="ARBA00006773"/>
    </source>
</evidence>
<dbReference type="GO" id="GO:0006146">
    <property type="term" value="P:adenine catabolic process"/>
    <property type="evidence" value="ECO:0007669"/>
    <property type="project" value="InterPro"/>
</dbReference>
<dbReference type="InterPro" id="IPR026912">
    <property type="entry name" value="Adenine_deam_C"/>
</dbReference>
<dbReference type="GO" id="GO:0000034">
    <property type="term" value="F:adenine deaminase activity"/>
    <property type="evidence" value="ECO:0007669"/>
    <property type="project" value="UniProtKB-UniRule"/>
</dbReference>
<dbReference type="NCBIfam" id="TIGR01178">
    <property type="entry name" value="ade"/>
    <property type="match status" value="1"/>
</dbReference>
<proteinExistence type="inferred from homology"/>
<dbReference type="SUPFAM" id="SSF51556">
    <property type="entry name" value="Metallo-dependent hydrolases"/>
    <property type="match status" value="1"/>
</dbReference>
<evidence type="ECO:0000256" key="6">
    <source>
        <dbReference type="ARBA" id="ARBA00047720"/>
    </source>
</evidence>
<dbReference type="Gene3D" id="3.20.20.140">
    <property type="entry name" value="Metal-dependent hydrolases"/>
    <property type="match status" value="1"/>
</dbReference>
<comment type="catalytic activity">
    <reaction evidence="6 8">
        <text>adenine + H2O + H(+) = hypoxanthine + NH4(+)</text>
        <dbReference type="Rhea" id="RHEA:23688"/>
        <dbReference type="ChEBI" id="CHEBI:15377"/>
        <dbReference type="ChEBI" id="CHEBI:15378"/>
        <dbReference type="ChEBI" id="CHEBI:16708"/>
        <dbReference type="ChEBI" id="CHEBI:17368"/>
        <dbReference type="ChEBI" id="CHEBI:28938"/>
        <dbReference type="EC" id="3.5.4.2"/>
    </reaction>
</comment>
<evidence type="ECO:0000256" key="7">
    <source>
        <dbReference type="ARBA" id="ARBA00069718"/>
    </source>
</evidence>
<evidence type="ECO:0000259" key="10">
    <source>
        <dbReference type="Pfam" id="PF13382"/>
    </source>
</evidence>
<comment type="similarity">
    <text evidence="2 8">Belongs to the metallo-dependent hydrolases superfamily. Adenine deaminase family.</text>
</comment>
<evidence type="ECO:0000259" key="9">
    <source>
        <dbReference type="Pfam" id="PF01979"/>
    </source>
</evidence>
<dbReference type="InterPro" id="IPR011059">
    <property type="entry name" value="Metal-dep_hydrolase_composite"/>
</dbReference>
<sequence length="584" mass="63017">MMNKDLLKRRIAIAAKKIPADTVVKNGKIIDVFNQEIIEADLAIADGVFAGIGSFEGKNIIDAQGKYIAPGFVDGHVHIESAMVTPAEFANVVLPHGVTSVVADPHEIANVSGIDGIRFMLDASENILLNVFFGLPSCVPSTGFENAGATLSAEDLLPLYDHDRVISLGEVMDFPAVFNGDDSMLDKLIDAKNLNKVIDGHAAGVDQNGLNVYMAAGIQSDHECTTAEEAKERLQRGMYLMLREGSASRDLRTLLHAVNEKNAQRCLFVTDDKHLDDLIEEGSIDHNIRVTIEHGIDPITAIQMATLNAAEYFGLKNKGTIAPGYDADFLLLDSIENVTINEVFVKGNSVARNGQCVSNLKNAVQPSERLVNSVRMDSIAADDLHIELSRDRKANIISIIPNSIVTKHKVQEVDVRNGRFQPSVEEDFLKMAVVERHSQKGNIGLGILHGLGLKSGAIASTFAHDSHNIIAAGTNDNDLITAINSIKKINGGMVVVDNGNVLASLPLAISGLISTEDFTTVNTNLQKLNEALGLLGFSENFNPFITLSFMALPVIPEIKLTDIGLFDVQAFKHIPIEAGTPAPK</sequence>
<feature type="domain" description="Amidohydrolase-related" evidence="9">
    <location>
        <begin position="67"/>
        <end position="350"/>
    </location>
</feature>
<gene>
    <name evidence="8 11" type="primary">ade</name>
    <name evidence="11" type="ORF">CIL05_10360</name>
</gene>
<keyword evidence="5 8" id="KW-0464">Manganese</keyword>
<evidence type="ECO:0000256" key="5">
    <source>
        <dbReference type="ARBA" id="ARBA00023211"/>
    </source>
</evidence>
<dbReference type="FunFam" id="3.20.20.140:FF:000016">
    <property type="entry name" value="Adenine deaminase"/>
    <property type="match status" value="1"/>
</dbReference>
<dbReference type="AlphaFoldDB" id="A0A2A2IDF6"/>
<name>A0A2A2IDF6_9BACI</name>
<dbReference type="Pfam" id="PF13382">
    <property type="entry name" value="Adenine_deam_C"/>
    <property type="match status" value="1"/>
</dbReference>
<dbReference type="SUPFAM" id="SSF51338">
    <property type="entry name" value="Composite domain of metallo-dependent hydrolases"/>
    <property type="match status" value="1"/>
</dbReference>
<dbReference type="EMBL" id="NPOA01000006">
    <property type="protein sequence ID" value="PAV29759.1"/>
    <property type="molecule type" value="Genomic_DNA"/>
</dbReference>
<dbReference type="EC" id="3.5.4.2" evidence="3 8"/>
<evidence type="ECO:0000313" key="12">
    <source>
        <dbReference type="Proteomes" id="UP000218887"/>
    </source>
</evidence>
<feature type="domain" description="Adenine deaminase C-terminal" evidence="10">
    <location>
        <begin position="404"/>
        <end position="572"/>
    </location>
</feature>
<dbReference type="InterPro" id="IPR032466">
    <property type="entry name" value="Metal_Hydrolase"/>
</dbReference>
<keyword evidence="4 8" id="KW-0378">Hydrolase</keyword>
<organism evidence="11 12">
    <name type="scientific">Virgibacillus profundi</name>
    <dbReference type="NCBI Taxonomy" id="2024555"/>
    <lineage>
        <taxon>Bacteria</taxon>
        <taxon>Bacillati</taxon>
        <taxon>Bacillota</taxon>
        <taxon>Bacilli</taxon>
        <taxon>Bacillales</taxon>
        <taxon>Bacillaceae</taxon>
        <taxon>Virgibacillus</taxon>
    </lineage>
</organism>
<dbReference type="OrthoDB" id="9775607at2"/>
<dbReference type="PANTHER" id="PTHR11113">
    <property type="entry name" value="N-ACETYLGLUCOSAMINE-6-PHOSPHATE DEACETYLASE"/>
    <property type="match status" value="1"/>
</dbReference>
<dbReference type="HAMAP" id="MF_01518">
    <property type="entry name" value="Adenine_deamin"/>
    <property type="match status" value="1"/>
</dbReference>
<evidence type="ECO:0000256" key="4">
    <source>
        <dbReference type="ARBA" id="ARBA00022801"/>
    </source>
</evidence>
<dbReference type="InterPro" id="IPR006680">
    <property type="entry name" value="Amidohydro-rel"/>
</dbReference>
<evidence type="ECO:0000256" key="8">
    <source>
        <dbReference type="HAMAP-Rule" id="MF_01518"/>
    </source>
</evidence>
<dbReference type="InterPro" id="IPR006679">
    <property type="entry name" value="Adenine_deam"/>
</dbReference>
<reference evidence="11 12" key="1">
    <citation type="submission" date="2017-08" db="EMBL/GenBank/DDBJ databases">
        <title>Virgibacillus indicus sp. nov. and Virgibacillus profoundi sp. nov, two moderately halophilic bacteria isolated from marine sediment by using the Microfluidic Streak Plate.</title>
        <authorList>
            <person name="Xu B."/>
            <person name="Hu B."/>
            <person name="Wang J."/>
            <person name="Zhu Y."/>
            <person name="Huang L."/>
            <person name="Du W."/>
            <person name="Huang Y."/>
        </authorList>
    </citation>
    <scope>NUCLEOTIDE SEQUENCE [LARGE SCALE GENOMIC DNA]</scope>
    <source>
        <strain evidence="11 12">IO3-P3-H5</strain>
    </source>
</reference>
<evidence type="ECO:0000256" key="1">
    <source>
        <dbReference type="ARBA" id="ARBA00001936"/>
    </source>
</evidence>
<dbReference type="Gene3D" id="2.30.40.10">
    <property type="entry name" value="Urease, subunit C, domain 1"/>
    <property type="match status" value="1"/>
</dbReference>
<keyword evidence="12" id="KW-1185">Reference proteome</keyword>
<dbReference type="Proteomes" id="UP000218887">
    <property type="component" value="Unassembled WGS sequence"/>
</dbReference>
<dbReference type="PANTHER" id="PTHR11113:SF2">
    <property type="entry name" value="ADENINE DEAMINASE"/>
    <property type="match status" value="1"/>
</dbReference>
<evidence type="ECO:0000313" key="11">
    <source>
        <dbReference type="EMBL" id="PAV29759.1"/>
    </source>
</evidence>
<dbReference type="CDD" id="cd01295">
    <property type="entry name" value="AdeC"/>
    <property type="match status" value="1"/>
</dbReference>
<dbReference type="Pfam" id="PF01979">
    <property type="entry name" value="Amidohydro_1"/>
    <property type="match status" value="1"/>
</dbReference>
<comment type="caution">
    <text evidence="11">The sequence shown here is derived from an EMBL/GenBank/DDBJ whole genome shotgun (WGS) entry which is preliminary data.</text>
</comment>